<evidence type="ECO:0000313" key="1">
    <source>
        <dbReference type="EMBL" id="GGX89225.1"/>
    </source>
</evidence>
<proteinExistence type="predicted"/>
<evidence type="ECO:0008006" key="3">
    <source>
        <dbReference type="Google" id="ProtNLM"/>
    </source>
</evidence>
<sequence length="279" mass="30662">MAVDFNKPAHVLVVHGVQVGEDEGIQCDRQIRALIAGSLAANHIDRDFVVRSYLYENINDRAQAFHQALARAVTSGKPLAGRSLELVIDAVGDVVTAATNASTAGVIRQGLREELLKSYRAHHQLIVVAHSLGTIYALDVINELIQSPHYFKGDDRTSWPVQGYISMGSPLGLGLQFAGIQVFDKRQIHTLADARHSLFAWHNYYNPLDPIVSGSLFGKPVQSQGARGPVETRYGPSVQQASWLLRGHVVTSGDIWLLAHIAYWNDPSIGDRIVDMLWG</sequence>
<dbReference type="EMBL" id="BMXS01000006">
    <property type="protein sequence ID" value="GGX89225.1"/>
    <property type="molecule type" value="Genomic_DNA"/>
</dbReference>
<dbReference type="RefSeq" id="WP_189467914.1">
    <property type="nucleotide sequence ID" value="NZ_BMXS01000006.1"/>
</dbReference>
<name>A0ABQ2YMP3_9GAMM</name>
<organism evidence="1 2">
    <name type="scientific">Litchfieldella qijiaojingensis</name>
    <dbReference type="NCBI Taxonomy" id="980347"/>
    <lineage>
        <taxon>Bacteria</taxon>
        <taxon>Pseudomonadati</taxon>
        <taxon>Pseudomonadota</taxon>
        <taxon>Gammaproteobacteria</taxon>
        <taxon>Oceanospirillales</taxon>
        <taxon>Halomonadaceae</taxon>
        <taxon>Litchfieldella</taxon>
    </lineage>
</organism>
<keyword evidence="2" id="KW-1185">Reference proteome</keyword>
<accession>A0ABQ2YMP3</accession>
<dbReference type="Proteomes" id="UP000653056">
    <property type="component" value="Unassembled WGS sequence"/>
</dbReference>
<gene>
    <name evidence="1" type="ORF">GCM10007160_15730</name>
</gene>
<protein>
    <recommendedName>
        <fullName evidence="3">Alpha/beta hydrolase</fullName>
    </recommendedName>
</protein>
<reference evidence="2" key="1">
    <citation type="journal article" date="2019" name="Int. J. Syst. Evol. Microbiol.">
        <title>The Global Catalogue of Microorganisms (GCM) 10K type strain sequencing project: providing services to taxonomists for standard genome sequencing and annotation.</title>
        <authorList>
            <consortium name="The Broad Institute Genomics Platform"/>
            <consortium name="The Broad Institute Genome Sequencing Center for Infectious Disease"/>
            <person name="Wu L."/>
            <person name="Ma J."/>
        </authorList>
    </citation>
    <scope>NUCLEOTIDE SEQUENCE [LARGE SCALE GENOMIC DNA]</scope>
    <source>
        <strain evidence="2">KCTC 22228</strain>
    </source>
</reference>
<comment type="caution">
    <text evidence="1">The sequence shown here is derived from an EMBL/GenBank/DDBJ whole genome shotgun (WGS) entry which is preliminary data.</text>
</comment>
<evidence type="ECO:0000313" key="2">
    <source>
        <dbReference type="Proteomes" id="UP000653056"/>
    </source>
</evidence>